<dbReference type="Gene3D" id="1.20.1250.20">
    <property type="entry name" value="MFS general substrate transporter like domains"/>
    <property type="match status" value="1"/>
</dbReference>
<reference evidence="17" key="3">
    <citation type="submission" date="2025-09" db="UniProtKB">
        <authorList>
            <consortium name="Ensembl"/>
        </authorList>
    </citation>
    <scope>IDENTIFICATION</scope>
</reference>
<dbReference type="SUPFAM" id="SSF103473">
    <property type="entry name" value="MFS general substrate transporter"/>
    <property type="match status" value="1"/>
</dbReference>
<feature type="transmembrane region" description="Helical" evidence="15">
    <location>
        <begin position="498"/>
        <end position="519"/>
    </location>
</feature>
<evidence type="ECO:0000313" key="18">
    <source>
        <dbReference type="Proteomes" id="UP000472264"/>
    </source>
</evidence>
<feature type="compositionally biased region" description="Polar residues" evidence="14">
    <location>
        <begin position="268"/>
        <end position="283"/>
    </location>
</feature>
<feature type="transmembrane region" description="Helical" evidence="15">
    <location>
        <begin position="181"/>
        <end position="202"/>
    </location>
</feature>
<dbReference type="InterPro" id="IPR036259">
    <property type="entry name" value="MFS_trans_sf"/>
</dbReference>
<evidence type="ECO:0000256" key="14">
    <source>
        <dbReference type="SAM" id="MobiDB-lite"/>
    </source>
</evidence>
<feature type="transmembrane region" description="Helical" evidence="15">
    <location>
        <begin position="25"/>
        <end position="44"/>
    </location>
</feature>
<comment type="catalytic activity">
    <reaction evidence="8">
        <text>taurine(out) = taurine(in)</text>
        <dbReference type="Rhea" id="RHEA:66328"/>
        <dbReference type="ChEBI" id="CHEBI:507393"/>
    </reaction>
    <physiologicalReaction direction="left-to-right" evidence="8">
        <dbReference type="Rhea" id="RHEA:66329"/>
    </physiologicalReaction>
    <physiologicalReaction direction="right-to-left" evidence="8">
        <dbReference type="Rhea" id="RHEA:66330"/>
    </physiologicalReaction>
</comment>
<feature type="transmembrane region" description="Helical" evidence="15">
    <location>
        <begin position="407"/>
        <end position="424"/>
    </location>
</feature>
<dbReference type="RefSeq" id="XP_029384001.1">
    <property type="nucleotide sequence ID" value="XM_029528141.1"/>
</dbReference>
<feature type="transmembrane region" description="Helical" evidence="15">
    <location>
        <begin position="340"/>
        <end position="362"/>
    </location>
</feature>
<evidence type="ECO:0000256" key="2">
    <source>
        <dbReference type="ARBA" id="ARBA00022448"/>
    </source>
</evidence>
<evidence type="ECO:0000256" key="11">
    <source>
        <dbReference type="ARBA" id="ARBA00072172"/>
    </source>
</evidence>
<dbReference type="OrthoDB" id="8055603at2759"/>
<feature type="transmembrane region" description="Helical" evidence="15">
    <location>
        <begin position="120"/>
        <end position="140"/>
    </location>
</feature>
<comment type="function">
    <text evidence="9">Monocarboxylate transporter selective for taurine. May associate with BSG/CD147 or EMB/GP70 ancillary proteins to mediate facilitative efflux or influx of taurine across the plasma membrane. The transport is pH- and sodium-independent. Rather low-affinity, is likely effective for taurine transport in tissues where taurine is present at high concentrations.</text>
</comment>
<dbReference type="InterPro" id="IPR050327">
    <property type="entry name" value="Proton-linked_MCT"/>
</dbReference>
<evidence type="ECO:0000256" key="9">
    <source>
        <dbReference type="ARBA" id="ARBA00058516"/>
    </source>
</evidence>
<dbReference type="CDD" id="cd17422">
    <property type="entry name" value="MFS_MCT7"/>
    <property type="match status" value="1"/>
</dbReference>
<gene>
    <name evidence="17" type="primary">LOC115060266</name>
</gene>
<reference evidence="17" key="2">
    <citation type="submission" date="2025-08" db="UniProtKB">
        <authorList>
            <consortium name="Ensembl"/>
        </authorList>
    </citation>
    <scope>IDENTIFICATION</scope>
</reference>
<keyword evidence="5 15" id="KW-0812">Transmembrane</keyword>
<evidence type="ECO:0000256" key="1">
    <source>
        <dbReference type="ARBA" id="ARBA00004554"/>
    </source>
</evidence>
<evidence type="ECO:0000313" key="17">
    <source>
        <dbReference type="Ensembl" id="ENSENLP00000040507.1"/>
    </source>
</evidence>
<accession>A0A665WA38</accession>
<dbReference type="PANTHER" id="PTHR11360">
    <property type="entry name" value="MONOCARBOXYLATE TRANSPORTER"/>
    <property type="match status" value="1"/>
</dbReference>
<keyword evidence="2" id="KW-0813">Transport</keyword>
<feature type="transmembrane region" description="Helical" evidence="15">
    <location>
        <begin position="64"/>
        <end position="82"/>
    </location>
</feature>
<evidence type="ECO:0000256" key="13">
    <source>
        <dbReference type="ARBA" id="ARBA00079656"/>
    </source>
</evidence>
<evidence type="ECO:0000256" key="4">
    <source>
        <dbReference type="ARBA" id="ARBA00022553"/>
    </source>
</evidence>
<keyword evidence="18" id="KW-1185">Reference proteome</keyword>
<evidence type="ECO:0000256" key="8">
    <source>
        <dbReference type="ARBA" id="ARBA00050472"/>
    </source>
</evidence>
<evidence type="ECO:0000256" key="12">
    <source>
        <dbReference type="ARBA" id="ARBA00076353"/>
    </source>
</evidence>
<feature type="domain" description="Major facilitator superfamily (MFS) profile" evidence="16">
    <location>
        <begin position="26"/>
        <end position="524"/>
    </location>
</feature>
<dbReference type="FunFam" id="1.20.1250.20:FF:000326">
    <property type="entry name" value="Solute carrier family 16 member 6"/>
    <property type="match status" value="1"/>
</dbReference>
<proteinExistence type="predicted"/>
<feature type="transmembrane region" description="Helical" evidence="15">
    <location>
        <begin position="94"/>
        <end position="114"/>
    </location>
</feature>
<dbReference type="GO" id="GO:0008028">
    <property type="term" value="F:monocarboxylic acid transmembrane transporter activity"/>
    <property type="evidence" value="ECO:0007669"/>
    <property type="project" value="TreeGrafter"/>
</dbReference>
<comment type="subcellular location">
    <subcellularLocation>
        <location evidence="1">Basolateral cell membrane</location>
        <topology evidence="1">Multi-pass membrane protein</topology>
    </subcellularLocation>
</comment>
<reference evidence="17" key="1">
    <citation type="submission" date="2021-04" db="EMBL/GenBank/DDBJ databases">
        <authorList>
            <consortium name="Wellcome Sanger Institute Data Sharing"/>
        </authorList>
    </citation>
    <scope>NUCLEOTIDE SEQUENCE [LARGE SCALE GENOMIC DNA]</scope>
</reference>
<keyword evidence="3" id="KW-1003">Cell membrane</keyword>
<dbReference type="Pfam" id="PF07690">
    <property type="entry name" value="MFS_1"/>
    <property type="match status" value="1"/>
</dbReference>
<evidence type="ECO:0000256" key="7">
    <source>
        <dbReference type="ARBA" id="ARBA00023136"/>
    </source>
</evidence>
<dbReference type="Proteomes" id="UP000472264">
    <property type="component" value="Chromosome 19"/>
</dbReference>
<dbReference type="InterPro" id="IPR011701">
    <property type="entry name" value="MFS"/>
</dbReference>
<organism evidence="17 18">
    <name type="scientific">Echeneis naucrates</name>
    <name type="common">Live sharksucker</name>
    <dbReference type="NCBI Taxonomy" id="173247"/>
    <lineage>
        <taxon>Eukaryota</taxon>
        <taxon>Metazoa</taxon>
        <taxon>Chordata</taxon>
        <taxon>Craniata</taxon>
        <taxon>Vertebrata</taxon>
        <taxon>Euteleostomi</taxon>
        <taxon>Actinopterygii</taxon>
        <taxon>Neopterygii</taxon>
        <taxon>Teleostei</taxon>
        <taxon>Neoteleostei</taxon>
        <taxon>Acanthomorphata</taxon>
        <taxon>Carangaria</taxon>
        <taxon>Carangiformes</taxon>
        <taxon>Echeneidae</taxon>
        <taxon>Echeneis</taxon>
    </lineage>
</organism>
<feature type="transmembrane region" description="Helical" evidence="15">
    <location>
        <begin position="430"/>
        <end position="449"/>
    </location>
</feature>
<dbReference type="FunFam" id="1.20.1250.20:FF:000490">
    <property type="entry name" value="Solute carrier family 16 member 6"/>
    <property type="match status" value="1"/>
</dbReference>
<keyword evidence="7 15" id="KW-0472">Membrane</keyword>
<dbReference type="GO" id="GO:0016323">
    <property type="term" value="C:basolateral plasma membrane"/>
    <property type="evidence" value="ECO:0007669"/>
    <property type="project" value="UniProtKB-SubCell"/>
</dbReference>
<dbReference type="AlphaFoldDB" id="A0A665WA38"/>
<name>A0A665WA38_ECHNA</name>
<dbReference type="GeneID" id="115060266"/>
<feature type="compositionally biased region" description="Basic and acidic residues" evidence="14">
    <location>
        <begin position="301"/>
        <end position="314"/>
    </location>
</feature>
<dbReference type="PANTHER" id="PTHR11360:SF20">
    <property type="entry name" value="MONOCARBOXYLATE TRANSPORTER 7"/>
    <property type="match status" value="1"/>
</dbReference>
<keyword evidence="6 15" id="KW-1133">Transmembrane helix</keyword>
<dbReference type="PROSITE" id="PS50850">
    <property type="entry name" value="MFS"/>
    <property type="match status" value="1"/>
</dbReference>
<dbReference type="InParanoid" id="A0A665WA38"/>
<sequence>MTLCGTKEARFWGPNVYPEAPDGGWGWVVAVAFFLVEVFTYGTIKSFGIFLQDLMAEYGETNSRVSWTVSICVFVMTFNGPLSSVMTSRFGFQLVVMMGGLLISLGTIVTGFTTSINQMYISYGLVAGMGYCLTFLPTVTILSKYFTNRRSLVTAVASTGESLSMFALAPAFSALKNHIGWRHTMIVIGALQSIIIICGALLRPVIIQPKASHKTGADTQSQRELEVVSTEESVEDISPEHSVLPKSPQAPNASSSLDSELPRSSVSTGDSGIQSLKNTNGSSPKEKTLLHKEESSDAEEKENTETEKWNKDEENVLGDENLSANNSKLLDFSILRECSFILYSLFGLFATLGFFAPQLYIIELSVSRGVARDRATYMLSIMAVAELLGRFSIGWILTRKRLRTKKLLVLLACVIIMTADLVGFTLVTEFYGLAVCCALYGFFMGTLACTHIPMLAEDDVVGIERMSSAAGVYVFIQSFAGLGGSPLGGLLVDVTQNYGSAFYSCAAGMALSALFLGLVKPAKRGLLCRKRNLKQLEELPEKIADLETNREEHIQDKPDTPPDYAEADVSLDCNHVRVTEHVKDVIRFA</sequence>
<dbReference type="InterPro" id="IPR020846">
    <property type="entry name" value="MFS_dom"/>
</dbReference>
<feature type="compositionally biased region" description="Low complexity" evidence="14">
    <location>
        <begin position="254"/>
        <end position="267"/>
    </location>
</feature>
<feature type="transmembrane region" description="Helical" evidence="15">
    <location>
        <begin position="374"/>
        <end position="395"/>
    </location>
</feature>
<dbReference type="OMA" id="CAVYGFF"/>
<evidence type="ECO:0000256" key="10">
    <source>
        <dbReference type="ARBA" id="ARBA00064033"/>
    </source>
</evidence>
<evidence type="ECO:0000259" key="16">
    <source>
        <dbReference type="PROSITE" id="PS50850"/>
    </source>
</evidence>
<protein>
    <recommendedName>
        <fullName evidence="11">Monocarboxylate transporter 7</fullName>
    </recommendedName>
    <alternativeName>
        <fullName evidence="12">Monocarboxylate transporter 6</fullName>
    </alternativeName>
    <alternativeName>
        <fullName evidence="13">Solute carrier family 16 member 6</fullName>
    </alternativeName>
</protein>
<dbReference type="Ensembl" id="ENSENLT00000041543.1">
    <property type="protein sequence ID" value="ENSENLP00000040507.1"/>
    <property type="gene ID" value="ENSENLG00000017393.1"/>
</dbReference>
<dbReference type="InterPro" id="IPR030766">
    <property type="entry name" value="MCT7"/>
</dbReference>
<evidence type="ECO:0000256" key="6">
    <source>
        <dbReference type="ARBA" id="ARBA00022989"/>
    </source>
</evidence>
<feature type="compositionally biased region" description="Basic and acidic residues" evidence="14">
    <location>
        <begin position="284"/>
        <end position="295"/>
    </location>
</feature>
<evidence type="ECO:0000256" key="3">
    <source>
        <dbReference type="ARBA" id="ARBA00022475"/>
    </source>
</evidence>
<comment type="subunit">
    <text evidence="10">Forms functional complexes with BSG/CD147 or EMB/GP70 ancillary proteins.</text>
</comment>
<feature type="transmembrane region" description="Helical" evidence="15">
    <location>
        <begin position="470"/>
        <end position="492"/>
    </location>
</feature>
<evidence type="ECO:0000256" key="15">
    <source>
        <dbReference type="SAM" id="Phobius"/>
    </source>
</evidence>
<evidence type="ECO:0000256" key="5">
    <source>
        <dbReference type="ARBA" id="ARBA00022692"/>
    </source>
</evidence>
<keyword evidence="4" id="KW-0597">Phosphoprotein</keyword>
<feature type="region of interest" description="Disordered" evidence="14">
    <location>
        <begin position="212"/>
        <end position="314"/>
    </location>
</feature>